<dbReference type="OrthoDB" id="1123219at2"/>
<sequence length="435" mass="48625">MKRVKKALNTVSAFQFFQLARYSTLILIGIVFAKTALTQSEIGEYETFVFVAGALSFFWLNGLLKALLPIGNNSERSKTNIFSAFLVIQAFSLLAALLLYFLQPLFSQLLLNRHPVPEINLLLAFIILSAPASLVEHYYLLRNKNKAMVIYAIISFGLQLILVLVPVVLGFPIKWALIGLVLSAFFRYAWLWILLIVNNELFASGAFIREHLKLGSPLVIATLLGGSAQFVDGFIVTSRFSEEAFAIFRYGARELPLAMLMANALSSAMLPAFANDSNRHENLQQLKASVTRLMHFLFPLTAVLLLVSKPLFPLVFNPGFAESATVFNVYLLLIISRLMMPQTILNGLQITKPIMLASVMELILNVSLSLVFVQFWGLPGIAFATFIAFLFEKIYLAYSVKKRFNISIAAYLPVGIYTLYSLGIVVIFIFAELIY</sequence>
<feature type="transmembrane region" description="Helical" evidence="6">
    <location>
        <begin position="121"/>
        <end position="141"/>
    </location>
</feature>
<feature type="transmembrane region" description="Helical" evidence="6">
    <location>
        <begin position="218"/>
        <end position="237"/>
    </location>
</feature>
<dbReference type="AlphaFoldDB" id="A0A399T7B1"/>
<gene>
    <name evidence="7" type="ORF">D1614_04660</name>
</gene>
<evidence type="ECO:0000256" key="1">
    <source>
        <dbReference type="ARBA" id="ARBA00004651"/>
    </source>
</evidence>
<proteinExistence type="predicted"/>
<keyword evidence="3 6" id="KW-0812">Transmembrane</keyword>
<keyword evidence="2" id="KW-1003">Cell membrane</keyword>
<comment type="subcellular location">
    <subcellularLocation>
        <location evidence="1">Cell membrane</location>
        <topology evidence="1">Multi-pass membrane protein</topology>
    </subcellularLocation>
</comment>
<keyword evidence="5 6" id="KW-0472">Membrane</keyword>
<protein>
    <submittedName>
        <fullName evidence="7">Uncharacterized protein</fullName>
    </submittedName>
</protein>
<evidence type="ECO:0000256" key="3">
    <source>
        <dbReference type="ARBA" id="ARBA00022692"/>
    </source>
</evidence>
<keyword evidence="8" id="KW-1185">Reference proteome</keyword>
<dbReference type="EMBL" id="QWGR01000002">
    <property type="protein sequence ID" value="RIJ50041.1"/>
    <property type="molecule type" value="Genomic_DNA"/>
</dbReference>
<reference evidence="7 8" key="1">
    <citation type="submission" date="2018-08" db="EMBL/GenBank/DDBJ databases">
        <title>Pallidiluteibacterium maritimus gen. nov., sp. nov., isolated from coastal sediment.</title>
        <authorList>
            <person name="Zhou L.Y."/>
        </authorList>
    </citation>
    <scope>NUCLEOTIDE SEQUENCE [LARGE SCALE GENOMIC DNA]</scope>
    <source>
        <strain evidence="7 8">XSD2</strain>
    </source>
</reference>
<dbReference type="GO" id="GO:0005886">
    <property type="term" value="C:plasma membrane"/>
    <property type="evidence" value="ECO:0007669"/>
    <property type="project" value="UniProtKB-SubCell"/>
</dbReference>
<feature type="transmembrane region" description="Helical" evidence="6">
    <location>
        <begin position="286"/>
        <end position="308"/>
    </location>
</feature>
<evidence type="ECO:0000313" key="8">
    <source>
        <dbReference type="Proteomes" id="UP000265926"/>
    </source>
</evidence>
<dbReference type="Proteomes" id="UP000265926">
    <property type="component" value="Unassembled WGS sequence"/>
</dbReference>
<accession>A0A399T7B1</accession>
<organism evidence="7 8">
    <name type="scientific">Maribellus luteus</name>
    <dbReference type="NCBI Taxonomy" id="2305463"/>
    <lineage>
        <taxon>Bacteria</taxon>
        <taxon>Pseudomonadati</taxon>
        <taxon>Bacteroidota</taxon>
        <taxon>Bacteroidia</taxon>
        <taxon>Marinilabiliales</taxon>
        <taxon>Prolixibacteraceae</taxon>
        <taxon>Maribellus</taxon>
    </lineage>
</organism>
<dbReference type="Pfam" id="PF13440">
    <property type="entry name" value="Polysacc_synt_3"/>
    <property type="match status" value="1"/>
</dbReference>
<feature type="transmembrane region" description="Helical" evidence="6">
    <location>
        <begin position="257"/>
        <end position="274"/>
    </location>
</feature>
<dbReference type="PANTHER" id="PTHR30250:SF11">
    <property type="entry name" value="O-ANTIGEN TRANSPORTER-RELATED"/>
    <property type="match status" value="1"/>
</dbReference>
<dbReference type="InterPro" id="IPR050833">
    <property type="entry name" value="Poly_Biosynth_Transport"/>
</dbReference>
<feature type="transmembrane region" description="Helical" evidence="6">
    <location>
        <begin position="48"/>
        <end position="68"/>
    </location>
</feature>
<feature type="transmembrane region" description="Helical" evidence="6">
    <location>
        <begin position="80"/>
        <end position="101"/>
    </location>
</feature>
<evidence type="ECO:0000313" key="7">
    <source>
        <dbReference type="EMBL" id="RIJ50041.1"/>
    </source>
</evidence>
<comment type="caution">
    <text evidence="7">The sequence shown here is derived from an EMBL/GenBank/DDBJ whole genome shotgun (WGS) entry which is preliminary data.</text>
</comment>
<evidence type="ECO:0000256" key="5">
    <source>
        <dbReference type="ARBA" id="ARBA00023136"/>
    </source>
</evidence>
<feature type="transmembrane region" description="Helical" evidence="6">
    <location>
        <begin position="175"/>
        <end position="197"/>
    </location>
</feature>
<dbReference type="PANTHER" id="PTHR30250">
    <property type="entry name" value="PST FAMILY PREDICTED COLANIC ACID TRANSPORTER"/>
    <property type="match status" value="1"/>
</dbReference>
<feature type="transmembrane region" description="Helical" evidence="6">
    <location>
        <begin position="410"/>
        <end position="431"/>
    </location>
</feature>
<evidence type="ECO:0000256" key="6">
    <source>
        <dbReference type="SAM" id="Phobius"/>
    </source>
</evidence>
<evidence type="ECO:0000256" key="2">
    <source>
        <dbReference type="ARBA" id="ARBA00022475"/>
    </source>
</evidence>
<name>A0A399T7B1_9BACT</name>
<evidence type="ECO:0000256" key="4">
    <source>
        <dbReference type="ARBA" id="ARBA00022989"/>
    </source>
</evidence>
<keyword evidence="4 6" id="KW-1133">Transmembrane helix</keyword>
<feature type="transmembrane region" description="Helical" evidence="6">
    <location>
        <begin position="148"/>
        <end position="169"/>
    </location>
</feature>